<evidence type="ECO:0000259" key="6">
    <source>
        <dbReference type="PROSITE" id="PS51099"/>
    </source>
</evidence>
<dbReference type="GO" id="GO:0006355">
    <property type="term" value="P:regulation of DNA-templated transcription"/>
    <property type="evidence" value="ECO:0007669"/>
    <property type="project" value="InterPro"/>
</dbReference>
<dbReference type="InterPro" id="IPR050661">
    <property type="entry name" value="BglG_antiterminators"/>
</dbReference>
<dbReference type="InterPro" id="IPR016152">
    <property type="entry name" value="PTrfase/Anion_transptr"/>
</dbReference>
<dbReference type="InterPro" id="IPR013011">
    <property type="entry name" value="PTS_EIIB_2"/>
</dbReference>
<evidence type="ECO:0000259" key="7">
    <source>
        <dbReference type="PROSITE" id="PS51372"/>
    </source>
</evidence>
<dbReference type="SUPFAM" id="SSF46785">
    <property type="entry name" value="Winged helix' DNA-binding domain"/>
    <property type="match status" value="1"/>
</dbReference>
<dbReference type="RefSeq" id="WP_204702897.1">
    <property type="nucleotide sequence ID" value="NZ_JAFBDQ010000021.1"/>
</dbReference>
<evidence type="ECO:0000256" key="4">
    <source>
        <dbReference type="ARBA" id="ARBA00023163"/>
    </source>
</evidence>
<dbReference type="SUPFAM" id="SSF63520">
    <property type="entry name" value="PTS-regulatory domain, PRD"/>
    <property type="match status" value="2"/>
</dbReference>
<keyword evidence="3" id="KW-0805">Transcription regulation</keyword>
<evidence type="ECO:0000313" key="9">
    <source>
        <dbReference type="Proteomes" id="UP000774000"/>
    </source>
</evidence>
<dbReference type="InterPro" id="IPR036095">
    <property type="entry name" value="PTS_EIIB-like_sf"/>
</dbReference>
<name>A0A939BQB9_9FIRM</name>
<dbReference type="SUPFAM" id="SSF52794">
    <property type="entry name" value="PTS system IIB component-like"/>
    <property type="match status" value="1"/>
</dbReference>
<dbReference type="PROSITE" id="PS51372">
    <property type="entry name" value="PRD_2"/>
    <property type="match status" value="2"/>
</dbReference>
<feature type="domain" description="PRD" evidence="7">
    <location>
        <begin position="210"/>
        <end position="315"/>
    </location>
</feature>
<gene>
    <name evidence="8" type="ORF">JOC47_002832</name>
</gene>
<evidence type="ECO:0000259" key="5">
    <source>
        <dbReference type="PROSITE" id="PS51094"/>
    </source>
</evidence>
<dbReference type="Gene3D" id="3.40.930.10">
    <property type="entry name" value="Mannitol-specific EII, Chain A"/>
    <property type="match status" value="1"/>
</dbReference>
<dbReference type="Pfam" id="PF00874">
    <property type="entry name" value="PRD"/>
    <property type="match status" value="2"/>
</dbReference>
<dbReference type="CDD" id="cd05568">
    <property type="entry name" value="PTS_IIB_bgl_like"/>
    <property type="match status" value="1"/>
</dbReference>
<evidence type="ECO:0000256" key="3">
    <source>
        <dbReference type="ARBA" id="ARBA00023015"/>
    </source>
</evidence>
<feature type="domain" description="PRD" evidence="7">
    <location>
        <begin position="323"/>
        <end position="430"/>
    </location>
</feature>
<evidence type="ECO:0000256" key="1">
    <source>
        <dbReference type="ARBA" id="ARBA00022679"/>
    </source>
</evidence>
<dbReference type="Pfam" id="PF08279">
    <property type="entry name" value="HTH_11"/>
    <property type="match status" value="1"/>
</dbReference>
<proteinExistence type="predicted"/>
<dbReference type="Gene3D" id="3.40.50.2300">
    <property type="match status" value="1"/>
</dbReference>
<feature type="domain" description="PTS EIIA type-2" evidence="5">
    <location>
        <begin position="559"/>
        <end position="705"/>
    </location>
</feature>
<dbReference type="InterPro" id="IPR036634">
    <property type="entry name" value="PRD_sf"/>
</dbReference>
<protein>
    <submittedName>
        <fullName evidence="8">Mannitol operon transcriptional antiterminator</fullName>
    </submittedName>
</protein>
<keyword evidence="9" id="KW-1185">Reference proteome</keyword>
<dbReference type="AlphaFoldDB" id="A0A939BQB9"/>
<dbReference type="Pfam" id="PF00359">
    <property type="entry name" value="PTS_EIIA_2"/>
    <property type="match status" value="1"/>
</dbReference>
<dbReference type="Pfam" id="PF02302">
    <property type="entry name" value="PTS_IIB"/>
    <property type="match status" value="1"/>
</dbReference>
<dbReference type="SUPFAM" id="SSF55804">
    <property type="entry name" value="Phoshotransferase/anion transport protein"/>
    <property type="match status" value="1"/>
</dbReference>
<keyword evidence="2" id="KW-0677">Repeat</keyword>
<sequence length="715" mass="81215">MVFKRLSEREKKIVKALIKSPDYLAVKELANEIGVSKRTIYRELSSLKKILKDSDLVIDSKPGVGISITGDQELIEKYEADLQETADGKNLTPQDRKLYIIEEFLFSDRFQKMTALAYKLSVTEATISYDLNKVSDWFEEKGLSLVRKQGVGVYLKGAEADFRRAVIDFLYENMEEDEVLTLIRNKLDNNLGEQDKQKSVSKIKNNILEFINMDVSAQLEETVDQILREVDFNMVNSSYIGLVIHLSLAIKRLQSGEKIHIDPNKLERLKLTKEYEIAEKIAARLEDIFDLDIPEDEKGYITMHLKGAKLRKNIELMDEPLDDAELEAMKLARMLVKEVEVELGLDLADDLNLISGLVTHLEPAISRLKMGLEIRNPIIDDLKAEYSEVFNATKKSAEVLEEELDCEIPDAEIGFLTMHIAAAVENTENKADKVRALVVCSSGIGSSKILATRLNKAIDNIEIVDEISALSVTDEKIKQQDIDLVVSTVSIDDYEGNMVVVTPILLPDEIKKVNQKINQIRRTSQQNKTKDLDKEEDVKLEDKVRVMSRLSEDIMSLIEDFSAINIDNNVDKKEYTEIVDRICQPDFLPAGSNTVKIYNSLKEREEQGATIIPEINMSLLHARTEGIEQPFIGLVVLEEPIMLANSNKVEKEIDRIVVLLAPEELLAEEINLMSKFSASIIENKEFYEVIREGSGEKFLNYLRTLINDYYQNLIS</sequence>
<dbReference type="GO" id="GO:0008982">
    <property type="term" value="F:protein-N(PI)-phosphohistidine-sugar phosphotransferase activity"/>
    <property type="evidence" value="ECO:0007669"/>
    <property type="project" value="InterPro"/>
</dbReference>
<dbReference type="Gene3D" id="1.10.10.10">
    <property type="entry name" value="Winged helix-like DNA-binding domain superfamily/Winged helix DNA-binding domain"/>
    <property type="match status" value="1"/>
</dbReference>
<dbReference type="InterPro" id="IPR003501">
    <property type="entry name" value="PTS_EIIB_2/3"/>
</dbReference>
<reference evidence="8" key="1">
    <citation type="submission" date="2021-01" db="EMBL/GenBank/DDBJ databases">
        <title>Genomic Encyclopedia of Type Strains, Phase IV (KMG-IV): sequencing the most valuable type-strain genomes for metagenomic binning, comparative biology and taxonomic classification.</title>
        <authorList>
            <person name="Goeker M."/>
        </authorList>
    </citation>
    <scope>NUCLEOTIDE SEQUENCE</scope>
    <source>
        <strain evidence="8">DSM 23230</strain>
    </source>
</reference>
<accession>A0A939BQB9</accession>
<keyword evidence="1" id="KW-0808">Transferase</keyword>
<dbReference type="Gene3D" id="1.10.1790.10">
    <property type="entry name" value="PRD domain"/>
    <property type="match status" value="2"/>
</dbReference>
<evidence type="ECO:0000313" key="8">
    <source>
        <dbReference type="EMBL" id="MBM7557963.1"/>
    </source>
</evidence>
<dbReference type="Proteomes" id="UP000774000">
    <property type="component" value="Unassembled WGS sequence"/>
</dbReference>
<dbReference type="InterPro" id="IPR036388">
    <property type="entry name" value="WH-like_DNA-bd_sf"/>
</dbReference>
<dbReference type="GO" id="GO:0009401">
    <property type="term" value="P:phosphoenolpyruvate-dependent sugar phosphotransferase system"/>
    <property type="evidence" value="ECO:0007669"/>
    <property type="project" value="InterPro"/>
</dbReference>
<dbReference type="InterPro" id="IPR036390">
    <property type="entry name" value="WH_DNA-bd_sf"/>
</dbReference>
<dbReference type="PROSITE" id="PS51099">
    <property type="entry name" value="PTS_EIIB_TYPE_2"/>
    <property type="match status" value="1"/>
</dbReference>
<dbReference type="InterPro" id="IPR011608">
    <property type="entry name" value="PRD"/>
</dbReference>
<keyword evidence="4" id="KW-0804">Transcription</keyword>
<dbReference type="PROSITE" id="PS51094">
    <property type="entry name" value="PTS_EIIA_TYPE_2"/>
    <property type="match status" value="1"/>
</dbReference>
<dbReference type="EMBL" id="JAFBDQ010000021">
    <property type="protein sequence ID" value="MBM7557963.1"/>
    <property type="molecule type" value="Genomic_DNA"/>
</dbReference>
<dbReference type="InterPro" id="IPR002178">
    <property type="entry name" value="PTS_EIIA_type-2_dom"/>
</dbReference>
<dbReference type="PANTHER" id="PTHR30185">
    <property type="entry name" value="CRYPTIC BETA-GLUCOSIDE BGL OPERON ANTITERMINATOR"/>
    <property type="match status" value="1"/>
</dbReference>
<organism evidence="8 9">
    <name type="scientific">Halanaerobacter jeridensis</name>
    <dbReference type="NCBI Taxonomy" id="706427"/>
    <lineage>
        <taxon>Bacteria</taxon>
        <taxon>Bacillati</taxon>
        <taxon>Bacillota</taxon>
        <taxon>Clostridia</taxon>
        <taxon>Halanaerobiales</taxon>
        <taxon>Halobacteroidaceae</taxon>
        <taxon>Halanaerobacter</taxon>
    </lineage>
</organism>
<dbReference type="PANTHER" id="PTHR30185:SF18">
    <property type="entry name" value="TRANSCRIPTIONAL REGULATOR MTLR"/>
    <property type="match status" value="1"/>
</dbReference>
<feature type="domain" description="PTS EIIB type-2" evidence="6">
    <location>
        <begin position="434"/>
        <end position="525"/>
    </location>
</feature>
<dbReference type="InterPro" id="IPR013196">
    <property type="entry name" value="HTH_11"/>
</dbReference>
<evidence type="ECO:0000256" key="2">
    <source>
        <dbReference type="ARBA" id="ARBA00022737"/>
    </source>
</evidence>
<comment type="caution">
    <text evidence="8">The sequence shown here is derived from an EMBL/GenBank/DDBJ whole genome shotgun (WGS) entry which is preliminary data.</text>
</comment>